<dbReference type="InterPro" id="IPR024047">
    <property type="entry name" value="MM3350-like_sf"/>
</dbReference>
<name>A0A099FA14_9RHOB</name>
<dbReference type="InterPro" id="IPR012912">
    <property type="entry name" value="Plasmid_pRiA4b_Orf3-like"/>
</dbReference>
<dbReference type="PANTHER" id="PTHR41878">
    <property type="entry name" value="LEXA REPRESSOR-RELATED"/>
    <property type="match status" value="1"/>
</dbReference>
<evidence type="ECO:0000313" key="2">
    <source>
        <dbReference type="EMBL" id="KGJ07555.1"/>
    </source>
</evidence>
<feature type="domain" description="Plasmid pRiA4b Orf3-like" evidence="1">
    <location>
        <begin position="3"/>
        <end position="170"/>
    </location>
</feature>
<dbReference type="Pfam" id="PF07929">
    <property type="entry name" value="PRiA4_ORF3"/>
    <property type="match status" value="1"/>
</dbReference>
<keyword evidence="3" id="KW-1185">Reference proteome</keyword>
<dbReference type="SUPFAM" id="SSF159941">
    <property type="entry name" value="MM3350-like"/>
    <property type="match status" value="1"/>
</dbReference>
<protein>
    <recommendedName>
        <fullName evidence="1">Plasmid pRiA4b Orf3-like domain-containing protein</fullName>
    </recommendedName>
</protein>
<dbReference type="EMBL" id="JRKS01000019">
    <property type="protein sequence ID" value="KGJ07555.1"/>
    <property type="molecule type" value="Genomic_DNA"/>
</dbReference>
<organism evidence="2 3">
    <name type="scientific">Paracoccus sphaerophysae</name>
    <dbReference type="NCBI Taxonomy" id="690417"/>
    <lineage>
        <taxon>Bacteria</taxon>
        <taxon>Pseudomonadati</taxon>
        <taxon>Pseudomonadota</taxon>
        <taxon>Alphaproteobacteria</taxon>
        <taxon>Rhodobacterales</taxon>
        <taxon>Paracoccaceae</taxon>
        <taxon>Paracoccus</taxon>
    </lineage>
</organism>
<evidence type="ECO:0000259" key="1">
    <source>
        <dbReference type="Pfam" id="PF07929"/>
    </source>
</evidence>
<dbReference type="OrthoDB" id="9816539at2"/>
<dbReference type="AlphaFoldDB" id="A0A099FA14"/>
<reference evidence="2 3" key="2">
    <citation type="submission" date="2014-10" db="EMBL/GenBank/DDBJ databases">
        <title>Paracoccus sanguinis sp. nov., isolated from clinical specimens of New York State patients.</title>
        <authorList>
            <person name="Mingle L.A."/>
            <person name="Cole J.A."/>
            <person name="Lapierre P."/>
            <person name="Musser K.A."/>
        </authorList>
    </citation>
    <scope>NUCLEOTIDE SEQUENCE [LARGE SCALE GENOMIC DNA]</scope>
    <source>
        <strain evidence="2 3">HAMBI 3106</strain>
    </source>
</reference>
<dbReference type="STRING" id="690417.IC63_07950"/>
<dbReference type="Gene3D" id="3.10.290.30">
    <property type="entry name" value="MM3350-like"/>
    <property type="match status" value="1"/>
</dbReference>
<gene>
    <name evidence="2" type="ORF">IC63_07950</name>
</gene>
<reference evidence="2 3" key="1">
    <citation type="submission" date="2014-09" db="EMBL/GenBank/DDBJ databases">
        <authorList>
            <person name="McGinnis J.M."/>
            <person name="Wolfgang W.J."/>
        </authorList>
    </citation>
    <scope>NUCLEOTIDE SEQUENCE [LARGE SCALE GENOMIC DNA]</scope>
    <source>
        <strain evidence="2 3">HAMBI 3106</strain>
    </source>
</reference>
<proteinExistence type="predicted"/>
<sequence length="189" mass="21160">MSILRLTAVLDDVTPCVSRTLMVPSDLRLDRLHLVLQAAMGWENQHLYSFEAGSRRWSLPDPHLGLDALPASKATIQQALAAAGHTPLVYTYDFGDDWRHQLTAELTDGPLPGQLYPRLVQAEGRCPPEDVGGPPGYQHFLEAIADPGHPDHAELTEWHNEPFDPSVPDTDTHQLELLKLAKRWQPRKK</sequence>
<comment type="caution">
    <text evidence="2">The sequence shown here is derived from an EMBL/GenBank/DDBJ whole genome shotgun (WGS) entry which is preliminary data.</text>
</comment>
<dbReference type="PANTHER" id="PTHR41878:SF1">
    <property type="entry name" value="TNPR PROTEIN"/>
    <property type="match status" value="1"/>
</dbReference>
<accession>A0A099FA14</accession>
<evidence type="ECO:0000313" key="3">
    <source>
        <dbReference type="Proteomes" id="UP000029917"/>
    </source>
</evidence>
<dbReference type="Proteomes" id="UP000029917">
    <property type="component" value="Unassembled WGS sequence"/>
</dbReference>
<dbReference type="RefSeq" id="WP_036718715.1">
    <property type="nucleotide sequence ID" value="NZ_JRKS01000019.1"/>
</dbReference>